<reference evidence="2 3" key="1">
    <citation type="submission" date="2024-07" db="EMBL/GenBank/DDBJ databases">
        <title>Section-level genome sequencing and comparative genomics of Aspergillus sections Usti and Cavernicolus.</title>
        <authorList>
            <consortium name="Lawrence Berkeley National Laboratory"/>
            <person name="Nybo J.L."/>
            <person name="Vesth T.C."/>
            <person name="Theobald S."/>
            <person name="Frisvad J.C."/>
            <person name="Larsen T.O."/>
            <person name="Kjaerboelling I."/>
            <person name="Rothschild-Mancinelli K."/>
            <person name="Lyhne E.K."/>
            <person name="Kogle M.E."/>
            <person name="Barry K."/>
            <person name="Clum A."/>
            <person name="Na H."/>
            <person name="Ledsgaard L."/>
            <person name="Lin J."/>
            <person name="Lipzen A."/>
            <person name="Kuo A."/>
            <person name="Riley R."/>
            <person name="Mondo S."/>
            <person name="LaButti K."/>
            <person name="Haridas S."/>
            <person name="Pangalinan J."/>
            <person name="Salamov A.A."/>
            <person name="Simmons B.A."/>
            <person name="Magnuson J.K."/>
            <person name="Chen J."/>
            <person name="Drula E."/>
            <person name="Henrissat B."/>
            <person name="Wiebenga A."/>
            <person name="Lubbers R.J."/>
            <person name="Gomes A.C."/>
            <person name="Macurrencykelacurrency M.R."/>
            <person name="Stajich J."/>
            <person name="Grigoriev I.V."/>
            <person name="Mortensen U.H."/>
            <person name="De vries R.P."/>
            <person name="Baker S.E."/>
            <person name="Andersen M.R."/>
        </authorList>
    </citation>
    <scope>NUCLEOTIDE SEQUENCE [LARGE SCALE GENOMIC DNA]</scope>
    <source>
        <strain evidence="2 3">CBS 756.74</strain>
    </source>
</reference>
<dbReference type="EMBL" id="JBFXLR010000075">
    <property type="protein sequence ID" value="KAL2839297.1"/>
    <property type="molecule type" value="Genomic_DNA"/>
</dbReference>
<dbReference type="GeneID" id="98162309"/>
<protein>
    <submittedName>
        <fullName evidence="2">Uncharacterized protein</fullName>
    </submittedName>
</protein>
<evidence type="ECO:0000313" key="3">
    <source>
        <dbReference type="Proteomes" id="UP001610444"/>
    </source>
</evidence>
<dbReference type="RefSeq" id="XP_070893466.1">
    <property type="nucleotide sequence ID" value="XM_071047145.1"/>
</dbReference>
<name>A0ABR4JHS4_9EURO</name>
<evidence type="ECO:0000313" key="2">
    <source>
        <dbReference type="EMBL" id="KAL2839297.1"/>
    </source>
</evidence>
<comment type="caution">
    <text evidence="2">The sequence shown here is derived from an EMBL/GenBank/DDBJ whole genome shotgun (WGS) entry which is preliminary data.</text>
</comment>
<feature type="region of interest" description="Disordered" evidence="1">
    <location>
        <begin position="148"/>
        <end position="171"/>
    </location>
</feature>
<sequence>MPPWGATDTEVASFSTKILQELRQAFAASESQPTDEQYDGRSLLGVVCSITPLTAAEVLYQFQLLLFLIEMGCGLYDLGADGQNHPLAILLARGPGERMREMVEFFSDCHESCGLVAQKLSMPESVKLLSVRHTKGCPIHTIQSALDSTPQSNALADSESTPSKYPAGNVHSVGQETLETPLQSGRHVGAQELHAEIQKRLQ</sequence>
<proteinExistence type="predicted"/>
<keyword evidence="3" id="KW-1185">Reference proteome</keyword>
<accession>A0ABR4JHS4</accession>
<gene>
    <name evidence="2" type="ORF">BJX68DRAFT_272172</name>
</gene>
<evidence type="ECO:0000256" key="1">
    <source>
        <dbReference type="SAM" id="MobiDB-lite"/>
    </source>
</evidence>
<feature type="compositionally biased region" description="Polar residues" evidence="1">
    <location>
        <begin position="148"/>
        <end position="163"/>
    </location>
</feature>
<dbReference type="Proteomes" id="UP001610444">
    <property type="component" value="Unassembled WGS sequence"/>
</dbReference>
<organism evidence="2 3">
    <name type="scientific">Aspergillus pseudodeflectus</name>
    <dbReference type="NCBI Taxonomy" id="176178"/>
    <lineage>
        <taxon>Eukaryota</taxon>
        <taxon>Fungi</taxon>
        <taxon>Dikarya</taxon>
        <taxon>Ascomycota</taxon>
        <taxon>Pezizomycotina</taxon>
        <taxon>Eurotiomycetes</taxon>
        <taxon>Eurotiomycetidae</taxon>
        <taxon>Eurotiales</taxon>
        <taxon>Aspergillaceae</taxon>
        <taxon>Aspergillus</taxon>
        <taxon>Aspergillus subgen. Nidulantes</taxon>
    </lineage>
</organism>